<dbReference type="Proteomes" id="UP000463975">
    <property type="component" value="Chromosome"/>
</dbReference>
<name>A0A6P1NE68_9PROT</name>
<organism evidence="3 4">
    <name type="scientific">Aristophania vespae</name>
    <dbReference type="NCBI Taxonomy" id="2697033"/>
    <lineage>
        <taxon>Bacteria</taxon>
        <taxon>Pseudomonadati</taxon>
        <taxon>Pseudomonadota</taxon>
        <taxon>Alphaproteobacteria</taxon>
        <taxon>Acetobacterales</taxon>
        <taxon>Acetobacteraceae</taxon>
        <taxon>Aristophania</taxon>
    </lineage>
</organism>
<dbReference type="EMBL" id="CP047652">
    <property type="protein sequence ID" value="QHI95187.1"/>
    <property type="molecule type" value="Genomic_DNA"/>
</dbReference>
<dbReference type="CDD" id="cd19148">
    <property type="entry name" value="AKR_AKR11B1"/>
    <property type="match status" value="1"/>
</dbReference>
<dbReference type="KEGG" id="bomb:GT348_01810"/>
<feature type="domain" description="NADP-dependent oxidoreductase" evidence="2">
    <location>
        <begin position="18"/>
        <end position="308"/>
    </location>
</feature>
<evidence type="ECO:0000313" key="3">
    <source>
        <dbReference type="EMBL" id="QHI95187.1"/>
    </source>
</evidence>
<protein>
    <submittedName>
        <fullName evidence="3">General stress protein</fullName>
    </submittedName>
</protein>
<proteinExistence type="predicted"/>
<reference evidence="3 4" key="1">
    <citation type="submission" date="2020-01" db="EMBL/GenBank/DDBJ databases">
        <title>Genome sequencing of strain KACC 21507.</title>
        <authorList>
            <person name="Heo J."/>
            <person name="Kim S.-J."/>
            <person name="Kim J.-S."/>
            <person name="Hong S.-B."/>
            <person name="Kwon S.-W."/>
        </authorList>
    </citation>
    <scope>NUCLEOTIDE SEQUENCE [LARGE SCALE GENOMIC DNA]</scope>
    <source>
        <strain evidence="3 4">KACC 21507</strain>
    </source>
</reference>
<evidence type="ECO:0000313" key="4">
    <source>
        <dbReference type="Proteomes" id="UP000463975"/>
    </source>
</evidence>
<keyword evidence="1" id="KW-0560">Oxidoreductase</keyword>
<dbReference type="Pfam" id="PF00248">
    <property type="entry name" value="Aldo_ket_red"/>
    <property type="match status" value="1"/>
</dbReference>
<accession>A0A6P1NE68</accession>
<dbReference type="GO" id="GO:0005829">
    <property type="term" value="C:cytosol"/>
    <property type="evidence" value="ECO:0007669"/>
    <property type="project" value="TreeGrafter"/>
</dbReference>
<dbReference type="PANTHER" id="PTHR43364">
    <property type="entry name" value="NADH-SPECIFIC METHYLGLYOXAL REDUCTASE-RELATED"/>
    <property type="match status" value="1"/>
</dbReference>
<dbReference type="InterPro" id="IPR023210">
    <property type="entry name" value="NADP_OxRdtase_dom"/>
</dbReference>
<gene>
    <name evidence="3" type="ORF">GT348_01810</name>
</gene>
<dbReference type="Gene3D" id="3.20.20.100">
    <property type="entry name" value="NADP-dependent oxidoreductase domain"/>
    <property type="match status" value="1"/>
</dbReference>
<dbReference type="PRINTS" id="PR00069">
    <property type="entry name" value="ALDKETRDTASE"/>
</dbReference>
<dbReference type="PANTHER" id="PTHR43364:SF4">
    <property type="entry name" value="NAD(P)-LINKED OXIDOREDUCTASE SUPERFAMILY PROTEIN"/>
    <property type="match status" value="1"/>
</dbReference>
<dbReference type="InterPro" id="IPR036812">
    <property type="entry name" value="NAD(P)_OxRdtase_dom_sf"/>
</dbReference>
<dbReference type="InterPro" id="IPR050523">
    <property type="entry name" value="AKR_Detox_Biosynth"/>
</dbReference>
<evidence type="ECO:0000259" key="2">
    <source>
        <dbReference type="Pfam" id="PF00248"/>
    </source>
</evidence>
<keyword evidence="4" id="KW-1185">Reference proteome</keyword>
<dbReference type="AlphaFoldDB" id="A0A6P1NE68"/>
<evidence type="ECO:0000256" key="1">
    <source>
        <dbReference type="ARBA" id="ARBA00023002"/>
    </source>
</evidence>
<dbReference type="InterPro" id="IPR020471">
    <property type="entry name" value="AKR"/>
</dbReference>
<dbReference type="GO" id="GO:0016491">
    <property type="term" value="F:oxidoreductase activity"/>
    <property type="evidence" value="ECO:0007669"/>
    <property type="project" value="UniProtKB-KW"/>
</dbReference>
<sequence>MSKNNIQIPGLEHPVTRVALGTWAIGGWMWGGPDDDNAIRTIHTALDEGITLIDTAPVYGFGHAEELVGRALSQKPHKAFIATKLGLNWKDDKPFRDSRPERIRKEVEDSLRRLKVERIDVEQIHWPDPKTPIEDSARELERLHKEGKIGAIGVSNYSPEQMDIFRQAAPLATIQSPFNIFEQAAGKDILPYATKNKMVMLAYGALCRGLLTGKMSKDKTFPKSDLRSDDPKFQPEHFPHYIAAVDEIKKLAEKHNKSPMVFAIRWILDQGPTIALWGARKPEQISGINDVFGWTLSQEDQDQVAAILKRHVPHPIDPSFMAPPER</sequence>
<dbReference type="SUPFAM" id="SSF51430">
    <property type="entry name" value="NAD(P)-linked oxidoreductase"/>
    <property type="match status" value="1"/>
</dbReference>